<evidence type="ECO:0000259" key="1">
    <source>
        <dbReference type="Pfam" id="PF08241"/>
    </source>
</evidence>
<name>A0ABU6MKW6_9BACI</name>
<comment type="caution">
    <text evidence="2">The sequence shown here is derived from an EMBL/GenBank/DDBJ whole genome shotgun (WGS) entry which is preliminary data.</text>
</comment>
<protein>
    <submittedName>
        <fullName evidence="2">Class I SAM-dependent methyltransferase</fullName>
    </submittedName>
</protein>
<dbReference type="PANTHER" id="PTHR43591">
    <property type="entry name" value="METHYLTRANSFERASE"/>
    <property type="match status" value="1"/>
</dbReference>
<dbReference type="RefSeq" id="WP_066266325.1">
    <property type="nucleotide sequence ID" value="NZ_JARMAB010000028.1"/>
</dbReference>
<dbReference type="Gene3D" id="3.40.50.150">
    <property type="entry name" value="Vaccinia Virus protein VP39"/>
    <property type="match status" value="1"/>
</dbReference>
<dbReference type="Proteomes" id="UP001341444">
    <property type="component" value="Unassembled WGS sequence"/>
</dbReference>
<reference evidence="2 3" key="1">
    <citation type="submission" date="2023-03" db="EMBL/GenBank/DDBJ databases">
        <title>Bacillus Genome Sequencing.</title>
        <authorList>
            <person name="Dunlap C."/>
        </authorList>
    </citation>
    <scope>NUCLEOTIDE SEQUENCE [LARGE SCALE GENOMIC DNA]</scope>
    <source>
        <strain evidence="2 3">B-23453</strain>
    </source>
</reference>
<keyword evidence="2" id="KW-0489">Methyltransferase</keyword>
<dbReference type="GO" id="GO:0032259">
    <property type="term" value="P:methylation"/>
    <property type="evidence" value="ECO:0007669"/>
    <property type="project" value="UniProtKB-KW"/>
</dbReference>
<dbReference type="Pfam" id="PF08241">
    <property type="entry name" value="Methyltransf_11"/>
    <property type="match status" value="1"/>
</dbReference>
<evidence type="ECO:0000313" key="3">
    <source>
        <dbReference type="Proteomes" id="UP001341444"/>
    </source>
</evidence>
<dbReference type="GO" id="GO:0008168">
    <property type="term" value="F:methyltransferase activity"/>
    <property type="evidence" value="ECO:0007669"/>
    <property type="project" value="UniProtKB-KW"/>
</dbReference>
<keyword evidence="3" id="KW-1185">Reference proteome</keyword>
<proteinExistence type="predicted"/>
<organism evidence="2 3">
    <name type="scientific">Heyndrickxia acidicola</name>
    <dbReference type="NCBI Taxonomy" id="209389"/>
    <lineage>
        <taxon>Bacteria</taxon>
        <taxon>Bacillati</taxon>
        <taxon>Bacillota</taxon>
        <taxon>Bacilli</taxon>
        <taxon>Bacillales</taxon>
        <taxon>Bacillaceae</taxon>
        <taxon>Heyndrickxia</taxon>
    </lineage>
</organism>
<dbReference type="EMBL" id="JARMAB010000028">
    <property type="protein sequence ID" value="MED1204993.1"/>
    <property type="molecule type" value="Genomic_DNA"/>
</dbReference>
<sequence length="259" mass="29890">MKKDFFEGIQKDTYANRGAGDNWKDAIRKRVDIKNKTAADIGIGGGIYSIALAELGAARVIGIDIAENMLAAARSNCHSYPQIEFQLGHASDTKLKDQEVDVILERALIHHLTESQLKDCFVEAKRILQDEGVYIIQDRTSEDCLVKGSPEHLRGYFFDIYPQLKKKDISRRHSIETVHDTLFQSGFREVEFFTLWENRKLYQSGEELRQEILDRKGRSILFELNDQQLEVLADKILEKAEGEFPLQEKERWTIWIAMK</sequence>
<feature type="domain" description="Methyltransferase type 11" evidence="1">
    <location>
        <begin position="40"/>
        <end position="136"/>
    </location>
</feature>
<accession>A0ABU6MKW6</accession>
<gene>
    <name evidence="2" type="ORF">P4T90_18255</name>
</gene>
<dbReference type="SUPFAM" id="SSF53335">
    <property type="entry name" value="S-adenosyl-L-methionine-dependent methyltransferases"/>
    <property type="match status" value="1"/>
</dbReference>
<dbReference type="CDD" id="cd02440">
    <property type="entry name" value="AdoMet_MTases"/>
    <property type="match status" value="1"/>
</dbReference>
<keyword evidence="2" id="KW-0808">Transferase</keyword>
<evidence type="ECO:0000313" key="2">
    <source>
        <dbReference type="EMBL" id="MED1204993.1"/>
    </source>
</evidence>
<dbReference type="InterPro" id="IPR013216">
    <property type="entry name" value="Methyltransf_11"/>
</dbReference>
<dbReference type="PANTHER" id="PTHR43591:SF24">
    <property type="entry name" value="2-METHOXY-6-POLYPRENYL-1,4-BENZOQUINOL METHYLASE, MITOCHONDRIAL"/>
    <property type="match status" value="1"/>
</dbReference>
<dbReference type="InterPro" id="IPR029063">
    <property type="entry name" value="SAM-dependent_MTases_sf"/>
</dbReference>